<evidence type="ECO:0000313" key="2">
    <source>
        <dbReference type="Proteomes" id="UP000199459"/>
    </source>
</evidence>
<dbReference type="EMBL" id="FOCP01000006">
    <property type="protein sequence ID" value="SEN03298.1"/>
    <property type="molecule type" value="Genomic_DNA"/>
</dbReference>
<proteinExistence type="predicted"/>
<evidence type="ECO:0000313" key="1">
    <source>
        <dbReference type="EMBL" id="SEN03298.1"/>
    </source>
</evidence>
<sequence>MIGLVFVISDGYAQVARSFPIDSRFGKLKSHSYPEFKIDKVTLIMGAGGQIRDRHNLLVMPPMLTKKDHKGYIRYQMDNMGLLHRVWFLTPDETKLAQDEEKLLKKQNPQKKFSIPFFQ</sequence>
<dbReference type="STRING" id="917.SAMN05216326_1066"/>
<reference evidence="1 2" key="1">
    <citation type="submission" date="2016-10" db="EMBL/GenBank/DDBJ databases">
        <authorList>
            <person name="de Groot N.N."/>
        </authorList>
    </citation>
    <scope>NUCLEOTIDE SEQUENCE [LARGE SCALE GENOMIC DNA]</scope>
    <source>
        <strain evidence="1 2">Nm22</strain>
    </source>
</reference>
<name>A0A1H8D9R6_9PROT</name>
<protein>
    <submittedName>
        <fullName evidence="1">Uncharacterized protein</fullName>
    </submittedName>
</protein>
<accession>A0A1H8D9R6</accession>
<dbReference type="Proteomes" id="UP000199459">
    <property type="component" value="Unassembled WGS sequence"/>
</dbReference>
<organism evidence="1 2">
    <name type="scientific">Nitrosomonas marina</name>
    <dbReference type="NCBI Taxonomy" id="917"/>
    <lineage>
        <taxon>Bacteria</taxon>
        <taxon>Pseudomonadati</taxon>
        <taxon>Pseudomonadota</taxon>
        <taxon>Betaproteobacteria</taxon>
        <taxon>Nitrosomonadales</taxon>
        <taxon>Nitrosomonadaceae</taxon>
        <taxon>Nitrosomonas</taxon>
    </lineage>
</organism>
<gene>
    <name evidence="1" type="ORF">SAMN05216325_10696</name>
</gene>
<dbReference type="AlphaFoldDB" id="A0A1H8D9R6"/>